<organism evidence="2 3">
    <name type="scientific">Synaphobranchus kaupii</name>
    <name type="common">Kaup's arrowtooth eel</name>
    <dbReference type="NCBI Taxonomy" id="118154"/>
    <lineage>
        <taxon>Eukaryota</taxon>
        <taxon>Metazoa</taxon>
        <taxon>Chordata</taxon>
        <taxon>Craniata</taxon>
        <taxon>Vertebrata</taxon>
        <taxon>Euteleostomi</taxon>
        <taxon>Actinopterygii</taxon>
        <taxon>Neopterygii</taxon>
        <taxon>Teleostei</taxon>
        <taxon>Anguilliformes</taxon>
        <taxon>Synaphobranchidae</taxon>
        <taxon>Synaphobranchus</taxon>
    </lineage>
</organism>
<comment type="caution">
    <text evidence="2">The sequence shown here is derived from an EMBL/GenBank/DDBJ whole genome shotgun (WGS) entry which is preliminary data.</text>
</comment>
<name>A0A9Q1FMW0_SYNKA</name>
<evidence type="ECO:0000313" key="3">
    <source>
        <dbReference type="Proteomes" id="UP001152622"/>
    </source>
</evidence>
<keyword evidence="3" id="KW-1185">Reference proteome</keyword>
<protein>
    <submittedName>
        <fullName evidence="2">Uncharacterized protein</fullName>
    </submittedName>
</protein>
<keyword evidence="1" id="KW-0812">Transmembrane</keyword>
<evidence type="ECO:0000256" key="1">
    <source>
        <dbReference type="SAM" id="Phobius"/>
    </source>
</evidence>
<sequence length="98" mass="11712">MVHIYFYTVYGPYLFLYSLWSISIFIQSMVHIYFYTVYGLNQALPQAVTPGSRSLEVQQILDFRIPSNHFHSSYPPFWLKLVFWQRGKRFCSTCSLRI</sequence>
<proteinExistence type="predicted"/>
<evidence type="ECO:0000313" key="2">
    <source>
        <dbReference type="EMBL" id="KAJ8362818.1"/>
    </source>
</evidence>
<gene>
    <name evidence="2" type="ORF">SKAU_G00116490</name>
</gene>
<reference evidence="2" key="1">
    <citation type="journal article" date="2023" name="Science">
        <title>Genome structures resolve the early diversification of teleost fishes.</title>
        <authorList>
            <person name="Parey E."/>
            <person name="Louis A."/>
            <person name="Montfort J."/>
            <person name="Bouchez O."/>
            <person name="Roques C."/>
            <person name="Iampietro C."/>
            <person name="Lluch J."/>
            <person name="Castinel A."/>
            <person name="Donnadieu C."/>
            <person name="Desvignes T."/>
            <person name="Floi Bucao C."/>
            <person name="Jouanno E."/>
            <person name="Wen M."/>
            <person name="Mejri S."/>
            <person name="Dirks R."/>
            <person name="Jansen H."/>
            <person name="Henkel C."/>
            <person name="Chen W.J."/>
            <person name="Zahm M."/>
            <person name="Cabau C."/>
            <person name="Klopp C."/>
            <person name="Thompson A.W."/>
            <person name="Robinson-Rechavi M."/>
            <person name="Braasch I."/>
            <person name="Lecointre G."/>
            <person name="Bobe J."/>
            <person name="Postlethwait J.H."/>
            <person name="Berthelot C."/>
            <person name="Roest Crollius H."/>
            <person name="Guiguen Y."/>
        </authorList>
    </citation>
    <scope>NUCLEOTIDE SEQUENCE</scope>
    <source>
        <strain evidence="2">WJC10195</strain>
    </source>
</reference>
<keyword evidence="1" id="KW-1133">Transmembrane helix</keyword>
<accession>A0A9Q1FMW0</accession>
<dbReference type="EMBL" id="JAINUF010000004">
    <property type="protein sequence ID" value="KAJ8362818.1"/>
    <property type="molecule type" value="Genomic_DNA"/>
</dbReference>
<dbReference type="AlphaFoldDB" id="A0A9Q1FMW0"/>
<keyword evidence="1" id="KW-0472">Membrane</keyword>
<feature type="transmembrane region" description="Helical" evidence="1">
    <location>
        <begin position="14"/>
        <end position="35"/>
    </location>
</feature>
<dbReference type="Proteomes" id="UP001152622">
    <property type="component" value="Chromosome 4"/>
</dbReference>